<keyword evidence="4" id="KW-1003">Cell membrane</keyword>
<organism evidence="10 11">
    <name type="scientific">Spelaeicoccus albus</name>
    <dbReference type="NCBI Taxonomy" id="1280376"/>
    <lineage>
        <taxon>Bacteria</taxon>
        <taxon>Bacillati</taxon>
        <taxon>Actinomycetota</taxon>
        <taxon>Actinomycetes</taxon>
        <taxon>Micrococcales</taxon>
        <taxon>Brevibacteriaceae</taxon>
        <taxon>Spelaeicoccus</taxon>
    </lineage>
</organism>
<feature type="transmembrane region" description="Helical" evidence="8">
    <location>
        <begin position="139"/>
        <end position="157"/>
    </location>
</feature>
<protein>
    <submittedName>
        <fullName evidence="10">Chloramphenicol-sensitive protein RarD</fullName>
    </submittedName>
</protein>
<keyword evidence="6 8" id="KW-1133">Transmembrane helix</keyword>
<keyword evidence="11" id="KW-1185">Reference proteome</keyword>
<dbReference type="PANTHER" id="PTHR22911">
    <property type="entry name" value="ACYL-MALONYL CONDENSING ENZYME-RELATED"/>
    <property type="match status" value="1"/>
</dbReference>
<sequence>MPEIETSTTAAPEENTDRLGLLFGMLGYVSWGFIPLYFAILEPAGSIEIVAHRVLWCLVLCAIALIFTRGYRRVFALMRSPRVLLTIAAASVFIAGNWLTYVYGVMTGRVVEVSLGYFINPLFTVLLGVVVLRERLSRTQWAAVIIGTVAVIVIAVAYGRLPWLALVVAFSFGMYGLLKNRVGKSVGSLEGLSIESLVLTPISLAYVLWIEAAGHGTFTGNGAGHTLLLMGLGAVTAIPLLLFGAGARRLPLVWMGMLQYITPIMQFVLGVTVFGEHMAPARWIGFFLVWTALAVLTTDMLRRRRQRQLRSRARANEPCEDAS</sequence>
<dbReference type="RefSeq" id="WP_308191232.1">
    <property type="nucleotide sequence ID" value="NZ_JACBZP010000001.1"/>
</dbReference>
<dbReference type="GO" id="GO:0005886">
    <property type="term" value="C:plasma membrane"/>
    <property type="evidence" value="ECO:0007669"/>
    <property type="project" value="UniProtKB-SubCell"/>
</dbReference>
<keyword evidence="7 8" id="KW-0472">Membrane</keyword>
<keyword evidence="3" id="KW-0813">Transport</keyword>
<feature type="transmembrane region" description="Helical" evidence="8">
    <location>
        <begin position="21"/>
        <end position="41"/>
    </location>
</feature>
<dbReference type="EMBL" id="JACBZP010000001">
    <property type="protein sequence ID" value="NYI69367.1"/>
    <property type="molecule type" value="Genomic_DNA"/>
</dbReference>
<dbReference type="AlphaFoldDB" id="A0A7Z0IJF9"/>
<feature type="transmembrane region" description="Helical" evidence="8">
    <location>
        <begin position="115"/>
        <end position="132"/>
    </location>
</feature>
<feature type="transmembrane region" description="Helical" evidence="8">
    <location>
        <begin position="252"/>
        <end position="275"/>
    </location>
</feature>
<dbReference type="SUPFAM" id="SSF103481">
    <property type="entry name" value="Multidrug resistance efflux transporter EmrE"/>
    <property type="match status" value="2"/>
</dbReference>
<evidence type="ECO:0000256" key="6">
    <source>
        <dbReference type="ARBA" id="ARBA00022989"/>
    </source>
</evidence>
<dbReference type="InterPro" id="IPR004626">
    <property type="entry name" value="RarD"/>
</dbReference>
<reference evidence="10 11" key="1">
    <citation type="submission" date="2020-07" db="EMBL/GenBank/DDBJ databases">
        <title>Sequencing the genomes of 1000 actinobacteria strains.</title>
        <authorList>
            <person name="Klenk H.-P."/>
        </authorList>
    </citation>
    <scope>NUCLEOTIDE SEQUENCE [LARGE SCALE GENOMIC DNA]</scope>
    <source>
        <strain evidence="10 11">DSM 26341</strain>
    </source>
</reference>
<feature type="transmembrane region" description="Helical" evidence="8">
    <location>
        <begin position="53"/>
        <end position="71"/>
    </location>
</feature>
<dbReference type="InterPro" id="IPR037185">
    <property type="entry name" value="EmrE-like"/>
</dbReference>
<evidence type="ECO:0000259" key="9">
    <source>
        <dbReference type="Pfam" id="PF00892"/>
    </source>
</evidence>
<dbReference type="PANTHER" id="PTHR22911:SF137">
    <property type="entry name" value="SOLUTE CARRIER FAMILY 35 MEMBER G2-RELATED"/>
    <property type="match status" value="1"/>
</dbReference>
<comment type="caution">
    <text evidence="10">The sequence shown here is derived from an EMBL/GenBank/DDBJ whole genome shotgun (WGS) entry which is preliminary data.</text>
</comment>
<feature type="transmembrane region" description="Helical" evidence="8">
    <location>
        <begin position="83"/>
        <end position="103"/>
    </location>
</feature>
<evidence type="ECO:0000256" key="7">
    <source>
        <dbReference type="ARBA" id="ARBA00023136"/>
    </source>
</evidence>
<name>A0A7Z0IJF9_9MICO</name>
<dbReference type="Proteomes" id="UP000539111">
    <property type="component" value="Unassembled WGS sequence"/>
</dbReference>
<comment type="subcellular location">
    <subcellularLocation>
        <location evidence="1">Cell membrane</location>
        <topology evidence="1">Multi-pass membrane protein</topology>
    </subcellularLocation>
</comment>
<evidence type="ECO:0000256" key="5">
    <source>
        <dbReference type="ARBA" id="ARBA00022692"/>
    </source>
</evidence>
<feature type="domain" description="EamA" evidence="9">
    <location>
        <begin position="19"/>
        <end position="155"/>
    </location>
</feature>
<dbReference type="Pfam" id="PF00892">
    <property type="entry name" value="EamA"/>
    <property type="match status" value="1"/>
</dbReference>
<feature type="transmembrane region" description="Helical" evidence="8">
    <location>
        <begin position="192"/>
        <end position="210"/>
    </location>
</feature>
<evidence type="ECO:0000256" key="1">
    <source>
        <dbReference type="ARBA" id="ARBA00004651"/>
    </source>
</evidence>
<proteinExistence type="inferred from homology"/>
<dbReference type="InterPro" id="IPR000620">
    <property type="entry name" value="EamA_dom"/>
</dbReference>
<evidence type="ECO:0000256" key="2">
    <source>
        <dbReference type="ARBA" id="ARBA00007362"/>
    </source>
</evidence>
<evidence type="ECO:0000256" key="3">
    <source>
        <dbReference type="ARBA" id="ARBA00022448"/>
    </source>
</evidence>
<keyword evidence="5 8" id="KW-0812">Transmembrane</keyword>
<dbReference type="NCBIfam" id="TIGR00688">
    <property type="entry name" value="rarD"/>
    <property type="match status" value="1"/>
</dbReference>
<feature type="transmembrane region" description="Helical" evidence="8">
    <location>
        <begin position="281"/>
        <end position="301"/>
    </location>
</feature>
<feature type="transmembrane region" description="Helical" evidence="8">
    <location>
        <begin position="222"/>
        <end position="245"/>
    </location>
</feature>
<comment type="similarity">
    <text evidence="2">Belongs to the EamA transporter family.</text>
</comment>
<evidence type="ECO:0000313" key="10">
    <source>
        <dbReference type="EMBL" id="NYI69367.1"/>
    </source>
</evidence>
<gene>
    <name evidence="10" type="ORF">BJY26_003673</name>
</gene>
<accession>A0A7Z0IJF9</accession>
<evidence type="ECO:0000256" key="4">
    <source>
        <dbReference type="ARBA" id="ARBA00022475"/>
    </source>
</evidence>
<evidence type="ECO:0000313" key="11">
    <source>
        <dbReference type="Proteomes" id="UP000539111"/>
    </source>
</evidence>
<feature type="transmembrane region" description="Helical" evidence="8">
    <location>
        <begin position="163"/>
        <end position="180"/>
    </location>
</feature>
<evidence type="ECO:0000256" key="8">
    <source>
        <dbReference type="SAM" id="Phobius"/>
    </source>
</evidence>